<dbReference type="PANTHER" id="PTHR12286:SF5">
    <property type="entry name" value="SACCHAROPINE DEHYDROGENASE-LIKE OXIDOREDUCTASE"/>
    <property type="match status" value="1"/>
</dbReference>
<dbReference type="EMBL" id="CAQQ02068464">
    <property type="status" value="NOT_ANNOTATED_CDS"/>
    <property type="molecule type" value="Genomic_DNA"/>
</dbReference>
<dbReference type="Pfam" id="PF03435">
    <property type="entry name" value="Sacchrp_dh_NADP"/>
    <property type="match status" value="1"/>
</dbReference>
<dbReference type="InterPro" id="IPR051276">
    <property type="entry name" value="Saccharopine_DH-like_oxidrdct"/>
</dbReference>
<dbReference type="GO" id="GO:0005886">
    <property type="term" value="C:plasma membrane"/>
    <property type="evidence" value="ECO:0007669"/>
    <property type="project" value="TreeGrafter"/>
</dbReference>
<dbReference type="STRING" id="36166.T1GBJ1"/>
<dbReference type="GO" id="GO:0005811">
    <property type="term" value="C:lipid droplet"/>
    <property type="evidence" value="ECO:0007669"/>
    <property type="project" value="TreeGrafter"/>
</dbReference>
<dbReference type="GO" id="GO:0009247">
    <property type="term" value="P:glycolipid biosynthetic process"/>
    <property type="evidence" value="ECO:0007669"/>
    <property type="project" value="TreeGrafter"/>
</dbReference>
<dbReference type="EnsemblMetazoa" id="MESCA000623-RA">
    <property type="protein sequence ID" value="MESCA000623-PA"/>
    <property type="gene ID" value="MESCA000623"/>
</dbReference>
<feature type="domain" description="Saccharopine dehydrogenase NADP binding" evidence="2">
    <location>
        <begin position="5"/>
        <end position="56"/>
    </location>
</feature>
<dbReference type="PANTHER" id="PTHR12286">
    <property type="entry name" value="SACCHAROPINE DEHYDROGENASE-LIKE OXIDOREDUCTASE"/>
    <property type="match status" value="1"/>
</dbReference>
<proteinExistence type="inferred from homology"/>
<dbReference type="OMA" id="KTIVGEX"/>
<dbReference type="Gene3D" id="3.40.50.720">
    <property type="entry name" value="NAD(P)-binding Rossmann-like Domain"/>
    <property type="match status" value="1"/>
</dbReference>
<organism evidence="3 4">
    <name type="scientific">Megaselia scalaris</name>
    <name type="common">Humpbacked fly</name>
    <name type="synonym">Phora scalaris</name>
    <dbReference type="NCBI Taxonomy" id="36166"/>
    <lineage>
        <taxon>Eukaryota</taxon>
        <taxon>Metazoa</taxon>
        <taxon>Ecdysozoa</taxon>
        <taxon>Arthropoda</taxon>
        <taxon>Hexapoda</taxon>
        <taxon>Insecta</taxon>
        <taxon>Pterygota</taxon>
        <taxon>Neoptera</taxon>
        <taxon>Endopterygota</taxon>
        <taxon>Diptera</taxon>
        <taxon>Brachycera</taxon>
        <taxon>Muscomorpha</taxon>
        <taxon>Platypezoidea</taxon>
        <taxon>Phoridae</taxon>
        <taxon>Megaseliini</taxon>
        <taxon>Megaselia</taxon>
    </lineage>
</organism>
<evidence type="ECO:0000313" key="3">
    <source>
        <dbReference type="EnsemblMetazoa" id="MESCA000623-PA"/>
    </source>
</evidence>
<dbReference type="InterPro" id="IPR005097">
    <property type="entry name" value="Sacchrp_dh_NADP-bd"/>
</dbReference>
<reference evidence="3" key="2">
    <citation type="submission" date="2015-06" db="UniProtKB">
        <authorList>
            <consortium name="EnsemblMetazoa"/>
        </authorList>
    </citation>
    <scope>IDENTIFICATION</scope>
</reference>
<evidence type="ECO:0000259" key="2">
    <source>
        <dbReference type="Pfam" id="PF03435"/>
    </source>
</evidence>
<reference evidence="4" key="1">
    <citation type="submission" date="2013-02" db="EMBL/GenBank/DDBJ databases">
        <authorList>
            <person name="Hughes D."/>
        </authorList>
    </citation>
    <scope>NUCLEOTIDE SEQUENCE</scope>
    <source>
        <strain>Durham</strain>
        <strain evidence="4">NC isolate 2 -- Noor lab</strain>
    </source>
</reference>
<dbReference type="GO" id="GO:0005739">
    <property type="term" value="C:mitochondrion"/>
    <property type="evidence" value="ECO:0007669"/>
    <property type="project" value="TreeGrafter"/>
</dbReference>
<comment type="similarity">
    <text evidence="1">Belongs to the saccharopine dehydrogenase family.</text>
</comment>
<name>T1GBJ1_MEGSC</name>
<sequence length="115" mass="12675">VVANTCGPYRFFGEQVVQACIKSGAHYVDISGEPKFIETMQFKYNKEAEEKGVYIISACGLDSIPSDMGTVFVEKNFNGVVNSIETYIESFYTGEDQNGGGLINFGTYESLVEEL</sequence>
<evidence type="ECO:0000256" key="1">
    <source>
        <dbReference type="ARBA" id="ARBA00038048"/>
    </source>
</evidence>
<dbReference type="AlphaFoldDB" id="T1GBJ1"/>
<evidence type="ECO:0000313" key="4">
    <source>
        <dbReference type="Proteomes" id="UP000015102"/>
    </source>
</evidence>
<dbReference type="Proteomes" id="UP000015102">
    <property type="component" value="Unassembled WGS sequence"/>
</dbReference>
<dbReference type="HOGENOM" id="CLU_2114984_0_0_1"/>
<keyword evidence="4" id="KW-1185">Reference proteome</keyword>
<accession>T1GBJ1</accession>
<protein>
    <recommendedName>
        <fullName evidence="2">Saccharopine dehydrogenase NADP binding domain-containing protein</fullName>
    </recommendedName>
</protein>